<dbReference type="GeneID" id="13697238"/>
<dbReference type="InterPro" id="IPR050177">
    <property type="entry name" value="Lipid_A_modif_metabolic_enz"/>
</dbReference>
<evidence type="ECO:0000313" key="3">
    <source>
        <dbReference type="Proteomes" id="UP000006100"/>
    </source>
</evidence>
<protein>
    <submittedName>
        <fullName evidence="2">NAD-dependent epimerase/dehydratase</fullName>
    </submittedName>
</protein>
<dbReference type="PANTHER" id="PTHR43245">
    <property type="entry name" value="BIFUNCTIONAL POLYMYXIN RESISTANCE PROTEIN ARNA"/>
    <property type="match status" value="1"/>
</dbReference>
<keyword evidence="3" id="KW-1185">Reference proteome</keyword>
<dbReference type="CDD" id="cd08946">
    <property type="entry name" value="SDR_e"/>
    <property type="match status" value="1"/>
</dbReference>
<dbReference type="InterPro" id="IPR036291">
    <property type="entry name" value="NAD(P)-bd_dom_sf"/>
</dbReference>
<dbReference type="KEGG" id="nir:NSED_09960"/>
<dbReference type="Proteomes" id="UP000006100">
    <property type="component" value="Chromosome"/>
</dbReference>
<dbReference type="PATRIC" id="fig|1229909.8.peg.2169"/>
<dbReference type="Pfam" id="PF01370">
    <property type="entry name" value="Epimerase"/>
    <property type="match status" value="1"/>
</dbReference>
<reference evidence="2 3" key="1">
    <citation type="journal article" date="2012" name="J. Bacteriol.">
        <title>Draft Genome Sequence of an Ammonia-Oxidizing Archaeon, "Candidatus Nitrosopumilus sediminis" AR2, from Svalbard in the Arctic Circle.</title>
        <authorList>
            <person name="Park S.J."/>
            <person name="Kim J.G."/>
            <person name="Jung M.Y."/>
            <person name="Kim S.J."/>
            <person name="Cha I.T."/>
            <person name="Ghai R."/>
            <person name="Martin-Cuadrado A.B."/>
            <person name="Rodriguez-Valera F."/>
            <person name="Rhee S.K."/>
        </authorList>
    </citation>
    <scope>NUCLEOTIDE SEQUENCE [LARGE SCALE GENOMIC DNA]</scope>
    <source>
        <strain evidence="2 3">AR2</strain>
    </source>
</reference>
<dbReference type="InterPro" id="IPR001509">
    <property type="entry name" value="Epimerase_deHydtase"/>
</dbReference>
<name>K0BBY5_9ARCH</name>
<dbReference type="PANTHER" id="PTHR43245:SF23">
    <property type="entry name" value="NAD(P)-BINDING DOMAIN-CONTAINING PROTEIN"/>
    <property type="match status" value="1"/>
</dbReference>
<accession>K0BBY5</accession>
<gene>
    <name evidence="2" type="ORF">NSED_09960</name>
</gene>
<sequence>MKVFLTGHLGYVGTVLLEKLLAENFEVVGCDIGYYPQSFEDTEIVPQNFLKKDIRDITKEDLYGCNAICHLAGLSNDPIGEINPKLTNEINYLSTIRLAKLSKEIGIERFIFSSSCSAYGLNEDIVTEQSQLAPQTAYAKSKVNSEQELVKLRDINFAPVMLRNATVYGISPNLRLDLVVNNLIGSALSTGKIKLNSDGTAWRPLLHVEDMADAFVRCLKASKNEVNGKFFNVGSNQGNHKVIEIAEKIAQKIPNSEIEIANKDNKDNRSYKVNFDKIYEELGFKTKWNLDDGIKQIYDAMKDKCLSLEYFSDKSFHRLKYLKWLLEKGTINQDLRFKN</sequence>
<dbReference type="EMBL" id="CP003843">
    <property type="protein sequence ID" value="AFS83778.1"/>
    <property type="molecule type" value="Genomic_DNA"/>
</dbReference>
<dbReference type="eggNOG" id="arCOG01376">
    <property type="taxonomic scope" value="Archaea"/>
</dbReference>
<dbReference type="HOGENOM" id="CLU_007383_1_0_2"/>
<dbReference type="Gene3D" id="3.40.50.720">
    <property type="entry name" value="NAD(P)-binding Rossmann-like Domain"/>
    <property type="match status" value="1"/>
</dbReference>
<organism evidence="2 3">
    <name type="scientific">Candidatus Nitrosopumilus sediminis</name>
    <dbReference type="NCBI Taxonomy" id="1229909"/>
    <lineage>
        <taxon>Archaea</taxon>
        <taxon>Nitrososphaerota</taxon>
        <taxon>Nitrososphaeria</taxon>
        <taxon>Nitrosopumilales</taxon>
        <taxon>Nitrosopumilaceae</taxon>
        <taxon>Nitrosopumilus</taxon>
    </lineage>
</organism>
<dbReference type="SUPFAM" id="SSF51735">
    <property type="entry name" value="NAD(P)-binding Rossmann-fold domains"/>
    <property type="match status" value="1"/>
</dbReference>
<dbReference type="AlphaFoldDB" id="K0BBY5"/>
<feature type="domain" description="NAD-dependent epimerase/dehydratase" evidence="1">
    <location>
        <begin position="3"/>
        <end position="234"/>
    </location>
</feature>
<proteinExistence type="predicted"/>
<dbReference type="OrthoDB" id="4907at2157"/>
<dbReference type="STRING" id="1229909.NSED_09960"/>
<dbReference type="RefSeq" id="WP_014966141.1">
    <property type="nucleotide sequence ID" value="NC_018656.1"/>
</dbReference>
<evidence type="ECO:0000259" key="1">
    <source>
        <dbReference type="Pfam" id="PF01370"/>
    </source>
</evidence>
<evidence type="ECO:0000313" key="2">
    <source>
        <dbReference type="EMBL" id="AFS83778.1"/>
    </source>
</evidence>